<sequence>MRVYKEKIPYRYIEKAQLDRLLTNWFGRDNYEWEVIDDEFLVITLYDAGVSLQDHQLEAIRRNCF</sequence>
<comment type="caution">
    <text evidence="1">The sequence shown here is derived from an EMBL/GenBank/DDBJ whole genome shotgun (WGS) entry which is preliminary data.</text>
</comment>
<evidence type="ECO:0000313" key="1">
    <source>
        <dbReference type="EMBL" id="KAK6337822.1"/>
    </source>
</evidence>
<protein>
    <submittedName>
        <fullName evidence="1">Uncharacterized protein</fullName>
    </submittedName>
</protein>
<evidence type="ECO:0000313" key="2">
    <source>
        <dbReference type="Proteomes" id="UP001375240"/>
    </source>
</evidence>
<accession>A0AAV9UC82</accession>
<name>A0AAV9UC82_9PEZI</name>
<keyword evidence="2" id="KW-1185">Reference proteome</keyword>
<dbReference type="Proteomes" id="UP001375240">
    <property type="component" value="Unassembled WGS sequence"/>
</dbReference>
<proteinExistence type="predicted"/>
<dbReference type="AlphaFoldDB" id="A0AAV9UC82"/>
<organism evidence="1 2">
    <name type="scientific">Orbilia brochopaga</name>
    <dbReference type="NCBI Taxonomy" id="3140254"/>
    <lineage>
        <taxon>Eukaryota</taxon>
        <taxon>Fungi</taxon>
        <taxon>Dikarya</taxon>
        <taxon>Ascomycota</taxon>
        <taxon>Pezizomycotina</taxon>
        <taxon>Orbiliomycetes</taxon>
        <taxon>Orbiliales</taxon>
        <taxon>Orbiliaceae</taxon>
        <taxon>Orbilia</taxon>
    </lineage>
</organism>
<dbReference type="EMBL" id="JAVHNQ010000010">
    <property type="protein sequence ID" value="KAK6337822.1"/>
    <property type="molecule type" value="Genomic_DNA"/>
</dbReference>
<reference evidence="1 2" key="1">
    <citation type="submission" date="2019-10" db="EMBL/GenBank/DDBJ databases">
        <authorList>
            <person name="Palmer J.M."/>
        </authorList>
    </citation>
    <scope>NUCLEOTIDE SEQUENCE [LARGE SCALE GENOMIC DNA]</scope>
    <source>
        <strain evidence="1 2">TWF696</strain>
    </source>
</reference>
<gene>
    <name evidence="1" type="ORF">TWF696_001301</name>
</gene>